<protein>
    <recommendedName>
        <fullName evidence="3">Tetratricopeptide repeat protein</fullName>
    </recommendedName>
</protein>
<reference evidence="2" key="1">
    <citation type="submission" date="2023-07" db="EMBL/GenBank/DDBJ databases">
        <title>30 novel species of actinomycetes from the DSMZ collection.</title>
        <authorList>
            <person name="Nouioui I."/>
        </authorList>
    </citation>
    <scope>NUCLEOTIDE SEQUENCE [LARGE SCALE GENOMIC DNA]</scope>
    <source>
        <strain evidence="2">DSM 41886</strain>
    </source>
</reference>
<dbReference type="RefSeq" id="WP_311621208.1">
    <property type="nucleotide sequence ID" value="NZ_JAVREV010000025.1"/>
</dbReference>
<gene>
    <name evidence="1" type="ORF">RM779_31490</name>
</gene>
<evidence type="ECO:0008006" key="3">
    <source>
        <dbReference type="Google" id="ProtNLM"/>
    </source>
</evidence>
<sequence length="1027" mass="105620">MAEGQKAPQAPVRSFRNVFTATGRLRNRWADAVAEPDPAQALERLRRLRDVLAARPAPAGVLWVPFVASMTDPRLLGLLGEEDFTALAEAGRQLAGPAFSLEQAWRPLIAARAARGEAAAAGVLLTELYWAPGSDEAARDAAASDLARAGHRGPEHLRIYAARLARGGPLPPGVPERVAEVLRVGFTDDADTLTAAAELAGPAGPAGVPGAARALGLHRLRVAGRPAEAREHFAAACTADPQDETALLGLLAAWIRTGEAAGTPGWLRGRCRRAAPGGALARLGELIDVLTWLDADTDESPPARAEHVGTLALEAYVGAWFAYARGRLHLVEGDAERAHAALDPVTAFAERNGGADAPPGRDLWIYHGAWAELLTGRARHRGRAAVPWALGCLLWDADPGLTAGLTVSGPPTGYARVGAARRDLAAGTRPGAEPGPLPAGAGTPERLEALRTALGEAYARRGADGMRTLLRHPLYRRLPRADRFLWSGLRSLAGEPAEAERLLGEAARLGHTRRAHLILAAHHLHAGRPRPARRLLDGCTGAKAEVLTAWSEAMLPADIPDDVPADVPKDVPDDVPADVPALVGARRLEALGSGVPPYVASARGALWLRGGDAARAARDFEAALSAAPGTLPDEAYALAAAARAAADGTLAPDRRADAAVWTAAERHPWAEWVLGVTALADDPEGFPLRRAERLRGLAERPGAAADLAVPALATALAAAGTASASPARRAAFAAILHRLAARHPGPATHHAADLTAAAAALAAPEPDPGGQTSADRPLYALVTAALALEAGERERAAGQLAGVRGGTRAHRACALLADALAGRPPSAADGGSTAEGEPAALGLLRAAALAGQDPDGALDALATAATTAAATTGNGGGNDGGNGGGNDGDALAAVVDLTRALPALCARPAPGGGRRAGPAHTFAPYVRRLAEHGAEGLDPAVHARCATVVGEFALAGQLWRQAVTAAERGGGDAGEARGDYVRLLCHRAVAARQDGDPLRAARLLRHVARIAAGGPVEVASGEERDLR</sequence>
<keyword evidence="2" id="KW-1185">Reference proteome</keyword>
<comment type="caution">
    <text evidence="1">The sequence shown here is derived from an EMBL/GenBank/DDBJ whole genome shotgun (WGS) entry which is preliminary data.</text>
</comment>
<evidence type="ECO:0000313" key="2">
    <source>
        <dbReference type="Proteomes" id="UP001183615"/>
    </source>
</evidence>
<name>A0ABU2SDM8_9ACTN</name>
<accession>A0ABU2SDM8</accession>
<proteinExistence type="predicted"/>
<evidence type="ECO:0000313" key="1">
    <source>
        <dbReference type="EMBL" id="MDT0447083.1"/>
    </source>
</evidence>
<organism evidence="1 2">
    <name type="scientific">Streptomyces johnsoniae</name>
    <dbReference type="NCBI Taxonomy" id="3075532"/>
    <lineage>
        <taxon>Bacteria</taxon>
        <taxon>Bacillati</taxon>
        <taxon>Actinomycetota</taxon>
        <taxon>Actinomycetes</taxon>
        <taxon>Kitasatosporales</taxon>
        <taxon>Streptomycetaceae</taxon>
        <taxon>Streptomyces</taxon>
    </lineage>
</organism>
<dbReference type="Proteomes" id="UP001183615">
    <property type="component" value="Unassembled WGS sequence"/>
</dbReference>
<dbReference type="EMBL" id="JAVREV010000025">
    <property type="protein sequence ID" value="MDT0447083.1"/>
    <property type="molecule type" value="Genomic_DNA"/>
</dbReference>